<dbReference type="Pfam" id="PF09738">
    <property type="entry name" value="LRRFIP"/>
    <property type="match status" value="3"/>
</dbReference>
<evidence type="ECO:0000256" key="6">
    <source>
        <dbReference type="SAM" id="MobiDB-lite"/>
    </source>
</evidence>
<gene>
    <name evidence="7" type="ORF">Anapl_04620</name>
</gene>
<dbReference type="EMBL" id="KB742690">
    <property type="protein sequence ID" value="EOB05408.1"/>
    <property type="molecule type" value="Genomic_DNA"/>
</dbReference>
<keyword evidence="8" id="KW-1185">Reference proteome</keyword>
<keyword evidence="2" id="KW-0879">Wnt signaling pathway</keyword>
<feature type="non-terminal residue" evidence="7">
    <location>
        <position position="706"/>
    </location>
</feature>
<dbReference type="Gene3D" id="1.20.5.4090">
    <property type="match status" value="1"/>
</dbReference>
<evidence type="ECO:0000256" key="3">
    <source>
        <dbReference type="ARBA" id="ARBA00023054"/>
    </source>
</evidence>
<evidence type="ECO:0000256" key="1">
    <source>
        <dbReference type="ARBA" id="ARBA00008275"/>
    </source>
</evidence>
<accession>R0LY89</accession>
<dbReference type="PANTHER" id="PTHR19212:SF6">
    <property type="entry name" value="LEUCINE-RICH REPEAT FLIGHTLESS-INTERACTING PROTEIN 2"/>
    <property type="match status" value="1"/>
</dbReference>
<feature type="region of interest" description="Disordered" evidence="6">
    <location>
        <begin position="281"/>
        <end position="322"/>
    </location>
</feature>
<evidence type="ECO:0000313" key="7">
    <source>
        <dbReference type="EMBL" id="EOB05408.1"/>
    </source>
</evidence>
<proteinExistence type="inferred from homology"/>
<organism evidence="7 8">
    <name type="scientific">Anas platyrhynchos</name>
    <name type="common">Mallard</name>
    <name type="synonym">Anas boschas</name>
    <dbReference type="NCBI Taxonomy" id="8839"/>
    <lineage>
        <taxon>Eukaryota</taxon>
        <taxon>Metazoa</taxon>
        <taxon>Chordata</taxon>
        <taxon>Craniata</taxon>
        <taxon>Vertebrata</taxon>
        <taxon>Euteleostomi</taxon>
        <taxon>Archelosauria</taxon>
        <taxon>Archosauria</taxon>
        <taxon>Dinosauria</taxon>
        <taxon>Saurischia</taxon>
        <taxon>Theropoda</taxon>
        <taxon>Coelurosauria</taxon>
        <taxon>Aves</taxon>
        <taxon>Neognathae</taxon>
        <taxon>Galloanserae</taxon>
        <taxon>Anseriformes</taxon>
        <taxon>Anatidae</taxon>
        <taxon>Anatinae</taxon>
        <taxon>Anas</taxon>
    </lineage>
</organism>
<keyword evidence="3 5" id="KW-0175">Coiled coil</keyword>
<feature type="compositionally biased region" description="Basic and acidic residues" evidence="6">
    <location>
        <begin position="281"/>
        <end position="292"/>
    </location>
</feature>
<evidence type="ECO:0000256" key="4">
    <source>
        <dbReference type="ARBA" id="ARBA00040512"/>
    </source>
</evidence>
<comment type="similarity">
    <text evidence="1">Belongs to the LRRFIP family.</text>
</comment>
<feature type="coiled-coil region" evidence="5">
    <location>
        <begin position="555"/>
        <end position="698"/>
    </location>
</feature>
<evidence type="ECO:0000256" key="5">
    <source>
        <dbReference type="SAM" id="Coils"/>
    </source>
</evidence>
<name>R0LY89_ANAPL</name>
<dbReference type="InterPro" id="IPR019139">
    <property type="entry name" value="LRRFIP1/2"/>
</dbReference>
<dbReference type="AlphaFoldDB" id="R0LY89"/>
<dbReference type="GO" id="GO:0016055">
    <property type="term" value="P:Wnt signaling pathway"/>
    <property type="evidence" value="ECO:0007669"/>
    <property type="project" value="UniProtKB-KW"/>
</dbReference>
<reference evidence="8" key="1">
    <citation type="journal article" date="2013" name="Nat. Genet.">
        <title>The duck genome and transcriptome provide insight into an avian influenza virus reservoir species.</title>
        <authorList>
            <person name="Huang Y."/>
            <person name="Li Y."/>
            <person name="Burt D.W."/>
            <person name="Chen H."/>
            <person name="Zhang Y."/>
            <person name="Qian W."/>
            <person name="Kim H."/>
            <person name="Gan S."/>
            <person name="Zhao Y."/>
            <person name="Li J."/>
            <person name="Yi K."/>
            <person name="Feng H."/>
            <person name="Zhu P."/>
            <person name="Li B."/>
            <person name="Liu Q."/>
            <person name="Fairley S."/>
            <person name="Magor K.E."/>
            <person name="Du Z."/>
            <person name="Hu X."/>
            <person name="Goodman L."/>
            <person name="Tafer H."/>
            <person name="Vignal A."/>
            <person name="Lee T."/>
            <person name="Kim K.W."/>
            <person name="Sheng Z."/>
            <person name="An Y."/>
            <person name="Searle S."/>
            <person name="Herrero J."/>
            <person name="Groenen M.A."/>
            <person name="Crooijmans R.P."/>
            <person name="Faraut T."/>
            <person name="Cai Q."/>
            <person name="Webster R.G."/>
            <person name="Aldridge J.R."/>
            <person name="Warren W.C."/>
            <person name="Bartschat S."/>
            <person name="Kehr S."/>
            <person name="Marz M."/>
            <person name="Stadler P.F."/>
            <person name="Smith J."/>
            <person name="Kraus R.H."/>
            <person name="Zhao Y."/>
            <person name="Ren L."/>
            <person name="Fei J."/>
            <person name="Morisson M."/>
            <person name="Kaiser P."/>
            <person name="Griffin D.K."/>
            <person name="Rao M."/>
            <person name="Pitel F."/>
            <person name="Wang J."/>
            <person name="Li N."/>
        </authorList>
    </citation>
    <scope>NUCLEOTIDE SEQUENCE [LARGE SCALE GENOMIC DNA]</scope>
</reference>
<feature type="coiled-coil region" evidence="5">
    <location>
        <begin position="350"/>
        <end position="509"/>
    </location>
</feature>
<feature type="compositionally biased region" description="Polar residues" evidence="6">
    <location>
        <begin position="295"/>
        <end position="319"/>
    </location>
</feature>
<dbReference type="GO" id="GO:0006355">
    <property type="term" value="P:regulation of DNA-templated transcription"/>
    <property type="evidence" value="ECO:0007669"/>
    <property type="project" value="InterPro"/>
</dbReference>
<dbReference type="Proteomes" id="UP000296049">
    <property type="component" value="Unassembled WGS sequence"/>
</dbReference>
<evidence type="ECO:0000256" key="2">
    <source>
        <dbReference type="ARBA" id="ARBA00022687"/>
    </source>
</evidence>
<dbReference type="FunFam" id="1.20.5.4090:FF:000001">
    <property type="entry name" value="leucine-rich repeat flightless-interacting protein 2 isoform X1"/>
    <property type="match status" value="1"/>
</dbReference>
<protein>
    <recommendedName>
        <fullName evidence="4">Leucine-rich repeat flightless-interacting protein 2</fullName>
    </recommendedName>
</protein>
<evidence type="ECO:0000313" key="8">
    <source>
        <dbReference type="Proteomes" id="UP000296049"/>
    </source>
</evidence>
<dbReference type="PANTHER" id="PTHR19212">
    <property type="entry name" value="LEUCINE RICH REPEAT IN FLII INTERACTING PROTEIN"/>
    <property type="match status" value="1"/>
</dbReference>
<sequence>MGTPGSGRKRTPVKDRFSAEDEALSSIAREAEARLAAKRAARAEARDIRMRELERQQKEFSQHSYDRKWAHIQKWMEDSERARYSHRSSRHSYLVCVQTVYFSLSIVPFKNCFIWVFHAYSECHSTKKKTAYSRKDFLSGLYHDQRNYSSLRYNKPVPSEKVSFFLFFTLQSSSLYSDPVATTRNYRVNYKWYFIPSVSQASLCGDGLHSSYSSRTPSEYSWYSSRASSIRSSPLSQPSPYLLKSSDISDQSETAADYFSRSNRRGSIVSDADDVQVLNSLEEKSEKSHSEIFSRPSSRNSIPLSGNSSRRGSGDTSSLLDPDASLSELRDIYDLKDQIHDVEGRYMQGLKELKDSLAEVEEKYKKAMVSNAQLDNEKNNLVYQVDTLKDVIEEKEEQIAEFYREYEEKSKELERQKHTCSVLQHKLDELKEGLRQRDELIEENQRMQQNIDCITKEVFDLQETINWKDKKIGALERQKDYFDCIKNERDELREELADLKEAMKRGEKHGLVIIPDGTPNGDVNHESAVGAITVVSQEAAQVLESAGEGPLDVRLRKLAGEKEELLSQVRKLKMQLEEERQKYSKSDGMNPDIIGLENGSDLQLIEMQRDANRQISEYKFKLSKAEQDITTLEQNVGRLEGQVARYKNAAENAEKVEDELKAEKRKLQRELRTALDKIEEMEMTNSHLMKRLEKMKANRTALLSQQ</sequence>